<evidence type="ECO:0000256" key="4">
    <source>
        <dbReference type="ARBA" id="ARBA00023163"/>
    </source>
</evidence>
<dbReference type="KEGG" id="bayd:BSPP4475_04415"/>
<gene>
    <name evidence="6" type="primary">lacI</name>
    <name evidence="6" type="ORF">BSPP4475_04415</name>
</gene>
<proteinExistence type="predicted"/>
<keyword evidence="1" id="KW-0678">Repressor</keyword>
<dbReference type="Pfam" id="PF13377">
    <property type="entry name" value="Peripla_BP_3"/>
    <property type="match status" value="1"/>
</dbReference>
<keyword evidence="7" id="KW-1185">Reference proteome</keyword>
<sequence>MLQAMETLRYQPNLIARSLVTNSTKTIALISGTLKNGFFVETTDSIINLATKHGYKTMVYFEGEAKLKDIVNTVMGNKVDGILMSSILLDDPLFHEIEQSGIPYMFFNRRPRNGGNYVVLDNTRAGEMITKHLLDLGHERIAYITGEPTISTFLERETGFKKAMEEAGIEIDPQLVFVTNTTSAEVEKITWRLMNLDEPPTAIICATDTMALACMDTIMSMGLSIPDDVSLVGIDDIKISSHRAIQLTSIGHHKFKMGEIAAENLIEMIQQGERPKQLRQIVLQPELIVRKTTARRK</sequence>
<dbReference type="RefSeq" id="WP_304415163.1">
    <property type="nucleotide sequence ID" value="NZ_OY569118.1"/>
</dbReference>
<dbReference type="CDD" id="cd06267">
    <property type="entry name" value="PBP1_LacI_sugar_binding-like"/>
    <property type="match status" value="1"/>
</dbReference>
<protein>
    <submittedName>
        <fullName evidence="6">LacI family transcriptional regulator</fullName>
    </submittedName>
</protein>
<organism evidence="6 7">
    <name type="scientific">Brevibacillus aydinogluensis</name>
    <dbReference type="NCBI Taxonomy" id="927786"/>
    <lineage>
        <taxon>Bacteria</taxon>
        <taxon>Bacillati</taxon>
        <taxon>Bacillota</taxon>
        <taxon>Bacilli</taxon>
        <taxon>Bacillales</taxon>
        <taxon>Paenibacillaceae</taxon>
        <taxon>Brevibacillus</taxon>
    </lineage>
</organism>
<dbReference type="InterPro" id="IPR028082">
    <property type="entry name" value="Peripla_BP_I"/>
</dbReference>
<evidence type="ECO:0000256" key="2">
    <source>
        <dbReference type="ARBA" id="ARBA00023015"/>
    </source>
</evidence>
<dbReference type="EMBL" id="OY569118">
    <property type="protein sequence ID" value="CAJ1001570.1"/>
    <property type="molecule type" value="Genomic_DNA"/>
</dbReference>
<evidence type="ECO:0000313" key="7">
    <source>
        <dbReference type="Proteomes" id="UP001189619"/>
    </source>
</evidence>
<dbReference type="Proteomes" id="UP001189619">
    <property type="component" value="Chromosome"/>
</dbReference>
<dbReference type="PANTHER" id="PTHR30146:SF148">
    <property type="entry name" value="HTH-TYPE TRANSCRIPTIONAL REPRESSOR PURR-RELATED"/>
    <property type="match status" value="1"/>
</dbReference>
<dbReference type="GO" id="GO:0003700">
    <property type="term" value="F:DNA-binding transcription factor activity"/>
    <property type="evidence" value="ECO:0007669"/>
    <property type="project" value="TreeGrafter"/>
</dbReference>
<keyword evidence="4" id="KW-0804">Transcription</keyword>
<feature type="domain" description="Transcriptional regulator LacI/GalR-like sensor" evidence="5">
    <location>
        <begin position="131"/>
        <end position="293"/>
    </location>
</feature>
<evidence type="ECO:0000259" key="5">
    <source>
        <dbReference type="Pfam" id="PF13377"/>
    </source>
</evidence>
<dbReference type="GO" id="GO:0000976">
    <property type="term" value="F:transcription cis-regulatory region binding"/>
    <property type="evidence" value="ECO:0007669"/>
    <property type="project" value="TreeGrafter"/>
</dbReference>
<dbReference type="PANTHER" id="PTHR30146">
    <property type="entry name" value="LACI-RELATED TRANSCRIPTIONAL REPRESSOR"/>
    <property type="match status" value="1"/>
</dbReference>
<name>A0AA48RGA4_9BACL</name>
<keyword evidence="3" id="KW-0238">DNA-binding</keyword>
<dbReference type="InterPro" id="IPR046335">
    <property type="entry name" value="LacI/GalR-like_sensor"/>
</dbReference>
<dbReference type="Gene3D" id="3.40.50.2300">
    <property type="match status" value="2"/>
</dbReference>
<dbReference type="SUPFAM" id="SSF53822">
    <property type="entry name" value="Periplasmic binding protein-like I"/>
    <property type="match status" value="1"/>
</dbReference>
<keyword evidence="2" id="KW-0805">Transcription regulation</keyword>
<dbReference type="AlphaFoldDB" id="A0AA48RGA4"/>
<accession>A0AA48RGA4</accession>
<evidence type="ECO:0000313" key="6">
    <source>
        <dbReference type="EMBL" id="CAJ1001570.1"/>
    </source>
</evidence>
<evidence type="ECO:0000256" key="1">
    <source>
        <dbReference type="ARBA" id="ARBA00022491"/>
    </source>
</evidence>
<reference evidence="6" key="1">
    <citation type="submission" date="2023-07" db="EMBL/GenBank/DDBJ databases">
        <authorList>
            <person name="Ivanov I."/>
            <person name="Teneva D."/>
            <person name="Stoikov I."/>
        </authorList>
    </citation>
    <scope>NUCLEOTIDE SEQUENCE</scope>
    <source>
        <strain evidence="6">4475</strain>
    </source>
</reference>
<evidence type="ECO:0000256" key="3">
    <source>
        <dbReference type="ARBA" id="ARBA00023125"/>
    </source>
</evidence>